<organism evidence="2 3">
    <name type="scientific">Candidatus Ornithocaccomicrobium faecavium</name>
    <dbReference type="NCBI Taxonomy" id="2840890"/>
    <lineage>
        <taxon>Bacteria</taxon>
        <taxon>Bacillati</taxon>
        <taxon>Bacillota</taxon>
        <taxon>Clostridia</taxon>
        <taxon>Candidatus Ornithocaccomicrobium</taxon>
    </lineage>
</organism>
<protein>
    <recommendedName>
        <fullName evidence="1">Uroporphyrinogen decarboxylase (URO-D) domain-containing protein</fullName>
    </recommendedName>
</protein>
<dbReference type="GO" id="GO:0004853">
    <property type="term" value="F:uroporphyrinogen decarboxylase activity"/>
    <property type="evidence" value="ECO:0007669"/>
    <property type="project" value="InterPro"/>
</dbReference>
<dbReference type="Proteomes" id="UP000886884">
    <property type="component" value="Unassembled WGS sequence"/>
</dbReference>
<comment type="caution">
    <text evidence="2">The sequence shown here is derived from an EMBL/GenBank/DDBJ whole genome shotgun (WGS) entry which is preliminary data.</text>
</comment>
<dbReference type="AlphaFoldDB" id="A0A9D1TBL1"/>
<accession>A0A9D1TBL1</accession>
<sequence>MTGRERIEKTLEGRKIDRIPWTTIADEKSREGMPQEYAQCDYISFYRKIGCDILAFGKYAMPNEFQPRDPFCYKWRHTQASYEKNGAMVLERRLGGNVLTAAWREGHPVKYPVETRQDAETLLQIWKVANVLEEADFEASCVAADECIGKDGVFALTLLPSPVQMLIENECGPENFYYLLQDEPALMDELMDAMFEKRKIEYEIAARLAPFRWIIPVENTSTTLISPQIYRKYTMPHMAEFARVMHENGKKAVVHMCGLVKGLLREIRETGIDGIHALTEPPIGDCTFCEALDALGEQTILVGTLQPAVFQSPFAKREDIFRCVKATLTKRIVESNFILCPCIDGLPTPLWKLQAVRDAVELYGQK</sequence>
<dbReference type="InterPro" id="IPR052024">
    <property type="entry name" value="Methanogen_methyltrans"/>
</dbReference>
<name>A0A9D1TBL1_9FIRM</name>
<reference evidence="2" key="1">
    <citation type="submission" date="2020-10" db="EMBL/GenBank/DDBJ databases">
        <authorList>
            <person name="Gilroy R."/>
        </authorList>
    </citation>
    <scope>NUCLEOTIDE SEQUENCE</scope>
    <source>
        <strain evidence="2">CHK183-6373</strain>
    </source>
</reference>
<gene>
    <name evidence="2" type="ORF">IAA64_02210</name>
</gene>
<dbReference type="InterPro" id="IPR000257">
    <property type="entry name" value="Uroporphyrinogen_deCOase"/>
</dbReference>
<dbReference type="Pfam" id="PF01208">
    <property type="entry name" value="URO-D"/>
    <property type="match status" value="1"/>
</dbReference>
<dbReference type="Gene3D" id="3.20.20.210">
    <property type="match status" value="1"/>
</dbReference>
<feature type="domain" description="Uroporphyrinogen decarboxylase (URO-D)" evidence="1">
    <location>
        <begin position="171"/>
        <end position="360"/>
    </location>
</feature>
<dbReference type="InterPro" id="IPR038071">
    <property type="entry name" value="UROD/MetE-like_sf"/>
</dbReference>
<evidence type="ECO:0000313" key="3">
    <source>
        <dbReference type="Proteomes" id="UP000886884"/>
    </source>
</evidence>
<evidence type="ECO:0000313" key="2">
    <source>
        <dbReference type="EMBL" id="HIV26756.1"/>
    </source>
</evidence>
<proteinExistence type="predicted"/>
<dbReference type="SUPFAM" id="SSF51726">
    <property type="entry name" value="UROD/MetE-like"/>
    <property type="match status" value="1"/>
</dbReference>
<dbReference type="PANTHER" id="PTHR47099:SF1">
    <property type="entry name" value="METHYLCOBAMIDE:COM METHYLTRANSFERASE MTBA"/>
    <property type="match status" value="1"/>
</dbReference>
<reference evidence="2" key="2">
    <citation type="journal article" date="2021" name="PeerJ">
        <title>Extensive microbial diversity within the chicken gut microbiome revealed by metagenomics and culture.</title>
        <authorList>
            <person name="Gilroy R."/>
            <person name="Ravi A."/>
            <person name="Getino M."/>
            <person name="Pursley I."/>
            <person name="Horton D.L."/>
            <person name="Alikhan N.F."/>
            <person name="Baker D."/>
            <person name="Gharbi K."/>
            <person name="Hall N."/>
            <person name="Watson M."/>
            <person name="Adriaenssens E.M."/>
            <person name="Foster-Nyarko E."/>
            <person name="Jarju S."/>
            <person name="Secka A."/>
            <person name="Antonio M."/>
            <person name="Oren A."/>
            <person name="Chaudhuri R.R."/>
            <person name="La Ragione R."/>
            <person name="Hildebrand F."/>
            <person name="Pallen M.J."/>
        </authorList>
    </citation>
    <scope>NUCLEOTIDE SEQUENCE</scope>
    <source>
        <strain evidence="2">CHK183-6373</strain>
    </source>
</reference>
<evidence type="ECO:0000259" key="1">
    <source>
        <dbReference type="Pfam" id="PF01208"/>
    </source>
</evidence>
<dbReference type="EMBL" id="DVOT01000042">
    <property type="protein sequence ID" value="HIV26756.1"/>
    <property type="molecule type" value="Genomic_DNA"/>
</dbReference>
<dbReference type="GO" id="GO:0006779">
    <property type="term" value="P:porphyrin-containing compound biosynthetic process"/>
    <property type="evidence" value="ECO:0007669"/>
    <property type="project" value="InterPro"/>
</dbReference>
<dbReference type="PANTHER" id="PTHR47099">
    <property type="entry name" value="METHYLCOBAMIDE:COM METHYLTRANSFERASE MTBA"/>
    <property type="match status" value="1"/>
</dbReference>